<evidence type="ECO:0000256" key="3">
    <source>
        <dbReference type="SAM" id="MobiDB-lite"/>
    </source>
</evidence>
<accession>A0A889IQT8</accession>
<dbReference type="RefSeq" id="YP_010671659.1">
    <property type="nucleotide sequence ID" value="NC_070969.1"/>
</dbReference>
<dbReference type="InterPro" id="IPR036388">
    <property type="entry name" value="WH-like_DNA-bd_sf"/>
</dbReference>
<feature type="region of interest" description="Disordered" evidence="3">
    <location>
        <begin position="63"/>
        <end position="84"/>
    </location>
</feature>
<comment type="subcellular location">
    <subcellularLocation>
        <location evidence="1">Host cytoplasm</location>
    </subcellularLocation>
</comment>
<dbReference type="EMBL" id="MW460249">
    <property type="protein sequence ID" value="QRE00646.1"/>
    <property type="molecule type" value="Genomic_DNA"/>
</dbReference>
<dbReference type="InterPro" id="IPR009061">
    <property type="entry name" value="DNA-bd_dom_put_sf"/>
</dbReference>
<evidence type="ECO:0000256" key="2">
    <source>
        <dbReference type="ARBA" id="ARBA00023200"/>
    </source>
</evidence>
<name>A0A889IQT8_9CAUD</name>
<evidence type="ECO:0008006" key="6">
    <source>
        <dbReference type="Google" id="ProtNLM"/>
    </source>
</evidence>
<dbReference type="Gene3D" id="1.10.10.10">
    <property type="entry name" value="Winged helix-like DNA-binding domain superfamily/Winged helix DNA-binding domain"/>
    <property type="match status" value="1"/>
</dbReference>
<reference evidence="4" key="1">
    <citation type="submission" date="2021-01" db="EMBL/GenBank/DDBJ databases">
        <authorList>
            <person name="Ben Porat S."/>
            <person name="Alkalay-Oren S."/>
            <person name="Coppenhagen-Glazer S."/>
            <person name="Hazan R."/>
        </authorList>
    </citation>
    <scope>NUCLEOTIDE SEQUENCE</scope>
</reference>
<dbReference type="Proteomes" id="UP000610026">
    <property type="component" value="Segment"/>
</dbReference>
<keyword evidence="5" id="KW-1185">Reference proteome</keyword>
<organism evidence="4 5">
    <name type="scientific">Pseudomonas phage Itty13</name>
    <dbReference type="NCBI Taxonomy" id="2805750"/>
    <lineage>
        <taxon>Viruses</taxon>
        <taxon>Duplodnaviria</taxon>
        <taxon>Heunggongvirae</taxon>
        <taxon>Uroviricota</taxon>
        <taxon>Caudoviricetes</taxon>
        <taxon>Ittyvirus</taxon>
        <taxon>Ittyvirus itty13</taxon>
    </lineage>
</organism>
<dbReference type="GO" id="GO:0030430">
    <property type="term" value="C:host cell cytoplasm"/>
    <property type="evidence" value="ECO:0007669"/>
    <property type="project" value="UniProtKB-SubCell"/>
</dbReference>
<protein>
    <recommendedName>
        <fullName evidence="6">Helix-turn-helix domain-containing protein</fullName>
    </recommendedName>
</protein>
<dbReference type="GeneID" id="77947913"/>
<evidence type="ECO:0000313" key="4">
    <source>
        <dbReference type="EMBL" id="QRE00646.1"/>
    </source>
</evidence>
<dbReference type="KEGG" id="vg:77947913"/>
<keyword evidence="2" id="KW-1035">Host cytoplasm</keyword>
<proteinExistence type="predicted"/>
<sequence>MTDDRMISEQELAVRWGKSERTIKRWRKEGGGKVPPSYPLGKKGGFGQGVKYRLSEVIEFEDRQKQGAQCESTADAASAAPEKP</sequence>
<evidence type="ECO:0000256" key="1">
    <source>
        <dbReference type="ARBA" id="ARBA00004192"/>
    </source>
</evidence>
<evidence type="ECO:0000313" key="5">
    <source>
        <dbReference type="Proteomes" id="UP000610026"/>
    </source>
</evidence>
<dbReference type="SUPFAM" id="SSF46955">
    <property type="entry name" value="Putative DNA-binding domain"/>
    <property type="match status" value="1"/>
</dbReference>